<feature type="region of interest" description="Disordered" evidence="1">
    <location>
        <begin position="263"/>
        <end position="316"/>
    </location>
</feature>
<keyword evidence="4" id="KW-1185">Reference proteome</keyword>
<evidence type="ECO:0000256" key="2">
    <source>
        <dbReference type="SAM" id="Phobius"/>
    </source>
</evidence>
<dbReference type="Proteomes" id="UP001148614">
    <property type="component" value="Unassembled WGS sequence"/>
</dbReference>
<proteinExistence type="predicted"/>
<dbReference type="AlphaFoldDB" id="A0A9W8TGW7"/>
<keyword evidence="2" id="KW-0812">Transmembrane</keyword>
<feature type="compositionally biased region" description="Low complexity" evidence="1">
    <location>
        <begin position="271"/>
        <end position="282"/>
    </location>
</feature>
<sequence>MYRADRRHVGDFTFTNALGSSLETATLAIAGSFTLETSPYPRAKNESTFEFPSSDAASAVTNAINVGNITSIGANATVTSNTNAQIDLSGLATVGGSFSITNNTNCTLDLTKLSQTGALSIVDNIDSTIPRLFNLERADSIHLRGNIDTSSGPNILPSLTFVSGTVTIEPWNTDFNCSRLQSQQQQGLINNLRCNGTDTSTTSTSTPPASTSPSSTGSNTSNSGLSTGASAGIGVGVSLAVIGGLGAWLFIYFRRRFAALEARRPGPPNSSSPSSSSPSPSSAQVHWKTEQAPLSSSNDSNINSSSSDSGSTPLGRNIYEAETRPIVEKDGYTTHSSQELYVLPTELPVAHVSHEMYVPPAELPATTHTNPR</sequence>
<feature type="transmembrane region" description="Helical" evidence="2">
    <location>
        <begin position="231"/>
        <end position="253"/>
    </location>
</feature>
<name>A0A9W8TGW7_9PEZI</name>
<reference evidence="3" key="1">
    <citation type="submission" date="2022-07" db="EMBL/GenBank/DDBJ databases">
        <title>Genome Sequence of Xylaria arbuscula.</title>
        <authorList>
            <person name="Buettner E."/>
        </authorList>
    </citation>
    <scope>NUCLEOTIDE SEQUENCE</scope>
    <source>
        <strain evidence="3">VT107</strain>
    </source>
</reference>
<comment type="caution">
    <text evidence="3">The sequence shown here is derived from an EMBL/GenBank/DDBJ whole genome shotgun (WGS) entry which is preliminary data.</text>
</comment>
<feature type="region of interest" description="Disordered" evidence="1">
    <location>
        <begin position="192"/>
        <end position="223"/>
    </location>
</feature>
<evidence type="ECO:0000256" key="1">
    <source>
        <dbReference type="SAM" id="MobiDB-lite"/>
    </source>
</evidence>
<dbReference type="EMBL" id="JANPWZ010002709">
    <property type="protein sequence ID" value="KAJ3556670.1"/>
    <property type="molecule type" value="Genomic_DNA"/>
</dbReference>
<gene>
    <name evidence="3" type="ORF">NPX13_g10087</name>
</gene>
<organism evidence="3 4">
    <name type="scientific">Xylaria arbuscula</name>
    <dbReference type="NCBI Taxonomy" id="114810"/>
    <lineage>
        <taxon>Eukaryota</taxon>
        <taxon>Fungi</taxon>
        <taxon>Dikarya</taxon>
        <taxon>Ascomycota</taxon>
        <taxon>Pezizomycotina</taxon>
        <taxon>Sordariomycetes</taxon>
        <taxon>Xylariomycetidae</taxon>
        <taxon>Xylariales</taxon>
        <taxon>Xylariaceae</taxon>
        <taxon>Xylaria</taxon>
    </lineage>
</organism>
<accession>A0A9W8TGW7</accession>
<feature type="compositionally biased region" description="Low complexity" evidence="1">
    <location>
        <begin position="195"/>
        <end position="223"/>
    </location>
</feature>
<evidence type="ECO:0000313" key="4">
    <source>
        <dbReference type="Proteomes" id="UP001148614"/>
    </source>
</evidence>
<dbReference type="VEuPathDB" id="FungiDB:F4678DRAFT_195063"/>
<protein>
    <submittedName>
        <fullName evidence="3">Uncharacterized protein</fullName>
    </submittedName>
</protein>
<keyword evidence="2" id="KW-0472">Membrane</keyword>
<feature type="compositionally biased region" description="Low complexity" evidence="1">
    <location>
        <begin position="295"/>
        <end position="311"/>
    </location>
</feature>
<evidence type="ECO:0000313" key="3">
    <source>
        <dbReference type="EMBL" id="KAJ3556670.1"/>
    </source>
</evidence>
<keyword evidence="2" id="KW-1133">Transmembrane helix</keyword>